<dbReference type="Gene3D" id="2.60.120.340">
    <property type="entry name" value="Nucleoplasmin core domain"/>
    <property type="match status" value="1"/>
</dbReference>
<dbReference type="GO" id="GO:0042393">
    <property type="term" value="F:histone binding"/>
    <property type="evidence" value="ECO:0007669"/>
    <property type="project" value="TreeGrafter"/>
</dbReference>
<feature type="compositionally biased region" description="Acidic residues" evidence="4">
    <location>
        <begin position="140"/>
        <end position="167"/>
    </location>
</feature>
<dbReference type="GO" id="GO:0005737">
    <property type="term" value="C:cytoplasm"/>
    <property type="evidence" value="ECO:0007669"/>
    <property type="project" value="TreeGrafter"/>
</dbReference>
<dbReference type="GO" id="GO:0003682">
    <property type="term" value="F:chromatin binding"/>
    <property type="evidence" value="ECO:0007669"/>
    <property type="project" value="TreeGrafter"/>
</dbReference>
<evidence type="ECO:0000259" key="5">
    <source>
        <dbReference type="Pfam" id="PF03066"/>
    </source>
</evidence>
<dbReference type="InterPro" id="IPR036824">
    <property type="entry name" value="Nucleoplasmin_core_dom_sf"/>
</dbReference>
<accession>D9IG59</accession>
<name>D9IG59_9ANNE</name>
<dbReference type="PANTHER" id="PTHR22747:SF18">
    <property type="entry name" value="GEO09167P1-RELATED"/>
    <property type="match status" value="1"/>
</dbReference>
<dbReference type="EMBL" id="HM143861">
    <property type="protein sequence ID" value="ADJ94946.1"/>
    <property type="molecule type" value="mRNA"/>
</dbReference>
<sequence>MSSTRSASQASGAHSVPLKFGQDNQPREFFWGVELNKDKSEHQWNFEEEDEDQDYLQHTLFLRHALSGKDMKEGERNVIEVETKDFAGEPIKLPLVVLTGGKTDMVSLDINFSHEIAATFRLVEGSGPVVLNGQQLVEFPAEEDPNETEYTATEDEEESETGTEDTEGASSPE</sequence>
<keyword evidence="3" id="KW-0539">Nucleus</keyword>
<evidence type="ECO:0000313" key="6">
    <source>
        <dbReference type="EMBL" id="ADJ94946.1"/>
    </source>
</evidence>
<dbReference type="InterPro" id="IPR004301">
    <property type="entry name" value="Nucleoplasmin"/>
</dbReference>
<reference evidence="6" key="1">
    <citation type="submission" date="2010-04" db="EMBL/GenBank/DDBJ databases">
        <authorList>
            <person name="Duehrkop T."/>
            <person name="Dean M.A."/>
        </authorList>
    </citation>
    <scope>NUCLEOTIDE SEQUENCE</scope>
</reference>
<dbReference type="Pfam" id="PF03066">
    <property type="entry name" value="Nucleoplasmin"/>
    <property type="match status" value="1"/>
</dbReference>
<dbReference type="SUPFAM" id="SSF69203">
    <property type="entry name" value="Nucleoplasmin-like core domain"/>
    <property type="match status" value="1"/>
</dbReference>
<feature type="non-terminal residue" evidence="6">
    <location>
        <position position="173"/>
    </location>
</feature>
<protein>
    <submittedName>
        <fullName evidence="6">Putative nucleoplasmin</fullName>
    </submittedName>
</protein>
<evidence type="ECO:0000256" key="2">
    <source>
        <dbReference type="ARBA" id="ARBA00010744"/>
    </source>
</evidence>
<proteinExistence type="evidence at transcript level"/>
<organism evidence="6">
    <name type="scientific">Phragmatopoma lapidosa</name>
    <dbReference type="NCBI Taxonomy" id="341668"/>
    <lineage>
        <taxon>Eukaryota</taxon>
        <taxon>Metazoa</taxon>
        <taxon>Spiralia</taxon>
        <taxon>Lophotrochozoa</taxon>
        <taxon>Annelida</taxon>
        <taxon>Polychaeta</taxon>
        <taxon>Sedentaria</taxon>
        <taxon>Canalipalpata</taxon>
        <taxon>Sabellida</taxon>
        <taxon>Sabellariidae</taxon>
        <taxon>Phragmatopoma</taxon>
    </lineage>
</organism>
<dbReference type="GO" id="GO:0005730">
    <property type="term" value="C:nucleolus"/>
    <property type="evidence" value="ECO:0007669"/>
    <property type="project" value="TreeGrafter"/>
</dbReference>
<comment type="similarity">
    <text evidence="2">Belongs to the nucleoplasmin family.</text>
</comment>
<dbReference type="GO" id="GO:0005654">
    <property type="term" value="C:nucleoplasm"/>
    <property type="evidence" value="ECO:0007669"/>
    <property type="project" value="TreeGrafter"/>
</dbReference>
<dbReference type="AlphaFoldDB" id="D9IG59"/>
<evidence type="ECO:0000256" key="4">
    <source>
        <dbReference type="SAM" id="MobiDB-lite"/>
    </source>
</evidence>
<evidence type="ECO:0000256" key="1">
    <source>
        <dbReference type="ARBA" id="ARBA00004123"/>
    </source>
</evidence>
<feature type="region of interest" description="Disordered" evidence="4">
    <location>
        <begin position="136"/>
        <end position="173"/>
    </location>
</feature>
<dbReference type="InterPro" id="IPR024057">
    <property type="entry name" value="Nucleoplasmin_core_dom"/>
</dbReference>
<dbReference type="GO" id="GO:0006338">
    <property type="term" value="P:chromatin remodeling"/>
    <property type="evidence" value="ECO:0007669"/>
    <property type="project" value="TreeGrafter"/>
</dbReference>
<comment type="subcellular location">
    <subcellularLocation>
        <location evidence="1">Nucleus</location>
    </subcellularLocation>
</comment>
<evidence type="ECO:0000256" key="3">
    <source>
        <dbReference type="ARBA" id="ARBA00023242"/>
    </source>
</evidence>
<feature type="compositionally biased region" description="Polar residues" evidence="4">
    <location>
        <begin position="1"/>
        <end position="12"/>
    </location>
</feature>
<dbReference type="PANTHER" id="PTHR22747">
    <property type="entry name" value="NUCLEOPLASMIN"/>
    <property type="match status" value="1"/>
</dbReference>
<feature type="region of interest" description="Disordered" evidence="4">
    <location>
        <begin position="1"/>
        <end position="23"/>
    </location>
</feature>
<feature type="domain" description="Nucleoplasmin core" evidence="5">
    <location>
        <begin position="30"/>
        <end position="137"/>
    </location>
</feature>
<dbReference type="GO" id="GO:0003723">
    <property type="term" value="F:RNA binding"/>
    <property type="evidence" value="ECO:0007669"/>
    <property type="project" value="TreeGrafter"/>
</dbReference>